<keyword evidence="2" id="KW-0808">Transferase</keyword>
<dbReference type="InterPro" id="IPR028345">
    <property type="entry name" value="Antibiotic_NAT-like"/>
</dbReference>
<proteinExistence type="inferred from homology"/>
<evidence type="ECO:0000256" key="3">
    <source>
        <dbReference type="ARBA" id="ARBA00023315"/>
    </source>
</evidence>
<dbReference type="GO" id="GO:0046677">
    <property type="term" value="P:response to antibiotic"/>
    <property type="evidence" value="ECO:0007669"/>
    <property type="project" value="InterPro"/>
</dbReference>
<dbReference type="InterPro" id="IPR036412">
    <property type="entry name" value="HAD-like_sf"/>
</dbReference>
<sequence>AVLSDTESDEKNARRMLSSLGIEQYFDAVVTSRDIGYAKPAREAYQAAADALGVAPDRCGFVGHDADELAGAKEVGLCAIAYNSHPGAPADVHIDHFSKLKHCVSLARQAPAIGEDRTTEPLFSYEGATVCQQDFIEALKKVGLQKGDVCFVHSSLFSFGRPAMTRELLMDLLIDAFGQVVGPEGTIAMPTFTFGFCKGQVFDVTKSKSTCGALTERFRSRPGVVRSKHPIFSVAVSGRYQKELSQVGMDAFG</sequence>
<dbReference type="AlphaFoldDB" id="X0XWW0"/>
<name>X0XWW0_9ZZZZ</name>
<dbReference type="SUPFAM" id="SSF110710">
    <property type="entry name" value="TTHA0583/YokD-like"/>
    <property type="match status" value="1"/>
</dbReference>
<dbReference type="PANTHER" id="PTHR11104:SF0">
    <property type="entry name" value="SPBETA PROPHAGE-DERIVED AMINOGLYCOSIDE N(3')-ACETYLTRANSFERASE-LIKE PROTEIN YOKD"/>
    <property type="match status" value="1"/>
</dbReference>
<dbReference type="InterPro" id="IPR023214">
    <property type="entry name" value="HAD_sf"/>
</dbReference>
<organism evidence="4">
    <name type="scientific">marine sediment metagenome</name>
    <dbReference type="NCBI Taxonomy" id="412755"/>
    <lineage>
        <taxon>unclassified sequences</taxon>
        <taxon>metagenomes</taxon>
        <taxon>ecological metagenomes</taxon>
    </lineage>
</organism>
<dbReference type="GO" id="GO:0008080">
    <property type="term" value="F:N-acetyltransferase activity"/>
    <property type="evidence" value="ECO:0007669"/>
    <property type="project" value="InterPro"/>
</dbReference>
<accession>X0XWW0</accession>
<feature type="non-terminal residue" evidence="4">
    <location>
        <position position="253"/>
    </location>
</feature>
<reference evidence="4" key="1">
    <citation type="journal article" date="2014" name="Front. Microbiol.">
        <title>High frequency of phylogenetically diverse reductive dehalogenase-homologous genes in deep subseafloor sedimentary metagenomes.</title>
        <authorList>
            <person name="Kawai M."/>
            <person name="Futagami T."/>
            <person name="Toyoda A."/>
            <person name="Takaki Y."/>
            <person name="Nishi S."/>
            <person name="Hori S."/>
            <person name="Arai W."/>
            <person name="Tsubouchi T."/>
            <person name="Morono Y."/>
            <person name="Uchiyama I."/>
            <person name="Ito T."/>
            <person name="Fujiyama A."/>
            <person name="Inagaki F."/>
            <person name="Takami H."/>
        </authorList>
    </citation>
    <scope>NUCLEOTIDE SEQUENCE</scope>
    <source>
        <strain evidence="4">Expedition CK06-06</strain>
    </source>
</reference>
<dbReference type="SUPFAM" id="SSF56784">
    <property type="entry name" value="HAD-like"/>
    <property type="match status" value="1"/>
</dbReference>
<dbReference type="InterPro" id="IPR003679">
    <property type="entry name" value="Amioglycoside_AcTrfase"/>
</dbReference>
<dbReference type="Gene3D" id="3.40.50.1000">
    <property type="entry name" value="HAD superfamily/HAD-like"/>
    <property type="match status" value="1"/>
</dbReference>
<evidence type="ECO:0000256" key="2">
    <source>
        <dbReference type="ARBA" id="ARBA00022679"/>
    </source>
</evidence>
<comment type="similarity">
    <text evidence="1">Belongs to the antibiotic N-acetyltransferase family.</text>
</comment>
<dbReference type="Pfam" id="PF02522">
    <property type="entry name" value="Antibiotic_NAT"/>
    <property type="match status" value="1"/>
</dbReference>
<evidence type="ECO:0000256" key="1">
    <source>
        <dbReference type="ARBA" id="ARBA00006383"/>
    </source>
</evidence>
<gene>
    <name evidence="4" type="ORF">S01H1_62158</name>
</gene>
<evidence type="ECO:0000313" key="4">
    <source>
        <dbReference type="EMBL" id="GAG39702.1"/>
    </source>
</evidence>
<evidence type="ECO:0008006" key="5">
    <source>
        <dbReference type="Google" id="ProtNLM"/>
    </source>
</evidence>
<protein>
    <recommendedName>
        <fullName evidence="5">Aminoglycoside N(3)-acetyltransferase</fullName>
    </recommendedName>
</protein>
<keyword evidence="3" id="KW-0012">Acyltransferase</keyword>
<comment type="caution">
    <text evidence="4">The sequence shown here is derived from an EMBL/GenBank/DDBJ whole genome shotgun (WGS) entry which is preliminary data.</text>
</comment>
<dbReference type="EMBL" id="BARS01040809">
    <property type="protein sequence ID" value="GAG39702.1"/>
    <property type="molecule type" value="Genomic_DNA"/>
</dbReference>
<dbReference type="Pfam" id="PF00702">
    <property type="entry name" value="Hydrolase"/>
    <property type="match status" value="1"/>
</dbReference>
<dbReference type="PANTHER" id="PTHR11104">
    <property type="entry name" value="AMINOGLYCOSIDE N3-ACETYLTRANSFERASE"/>
    <property type="match status" value="1"/>
</dbReference>
<feature type="non-terminal residue" evidence="4">
    <location>
        <position position="1"/>
    </location>
</feature>